<dbReference type="InterPro" id="IPR025518">
    <property type="entry name" value="DUF4406"/>
</dbReference>
<dbReference type="EMBL" id="BORW01000030">
    <property type="protein sequence ID" value="GIO69347.1"/>
    <property type="molecule type" value="Genomic_DNA"/>
</dbReference>
<accession>A0ABQ4M1F0</accession>
<name>A0ABQ4M1F0_9BACL</name>
<gene>
    <name evidence="1" type="ORF">J21TS3_41680</name>
</gene>
<protein>
    <recommendedName>
        <fullName evidence="3">DUF4406 domain-containing protein</fullName>
    </recommendedName>
</protein>
<reference evidence="1 2" key="1">
    <citation type="submission" date="2021-03" db="EMBL/GenBank/DDBJ databases">
        <title>Antimicrobial resistance genes in bacteria isolated from Japanese honey, and their potential for conferring macrolide and lincosamide resistance in the American foulbrood pathogen Paenibacillus larvae.</title>
        <authorList>
            <person name="Okamoto M."/>
            <person name="Kumagai M."/>
            <person name="Kanamori H."/>
            <person name="Takamatsu D."/>
        </authorList>
    </citation>
    <scope>NUCLEOTIDE SEQUENCE [LARGE SCALE GENOMIC DNA]</scope>
    <source>
        <strain evidence="1 2">J21TS3</strain>
    </source>
</reference>
<dbReference type="RefSeq" id="WP_036710212.1">
    <property type="nucleotide sequence ID" value="NZ_BORW01000030.1"/>
</dbReference>
<keyword evidence="2" id="KW-1185">Reference proteome</keyword>
<proteinExistence type="predicted"/>
<dbReference type="Proteomes" id="UP000680638">
    <property type="component" value="Unassembled WGS sequence"/>
</dbReference>
<organism evidence="1 2">
    <name type="scientific">Paenibacillus cookii</name>
    <dbReference type="NCBI Taxonomy" id="157839"/>
    <lineage>
        <taxon>Bacteria</taxon>
        <taxon>Bacillati</taxon>
        <taxon>Bacillota</taxon>
        <taxon>Bacilli</taxon>
        <taxon>Bacillales</taxon>
        <taxon>Paenibacillaceae</taxon>
        <taxon>Paenibacillus</taxon>
    </lineage>
</organism>
<sequence length="108" mass="12078">MKVITLCGSTKFKNEFEQANAYLTLQGNIVMSVAFFEQSEGYPLTEEQAELLGTIHLKKIDLSDEIFVIDAGGYIGSSTQKEIEYARKNGKTVRFYTEEGIPPQFAVT</sequence>
<dbReference type="Pfam" id="PF14359">
    <property type="entry name" value="DUF4406"/>
    <property type="match status" value="1"/>
</dbReference>
<evidence type="ECO:0000313" key="2">
    <source>
        <dbReference type="Proteomes" id="UP000680638"/>
    </source>
</evidence>
<evidence type="ECO:0008006" key="3">
    <source>
        <dbReference type="Google" id="ProtNLM"/>
    </source>
</evidence>
<comment type="caution">
    <text evidence="1">The sequence shown here is derived from an EMBL/GenBank/DDBJ whole genome shotgun (WGS) entry which is preliminary data.</text>
</comment>
<evidence type="ECO:0000313" key="1">
    <source>
        <dbReference type="EMBL" id="GIO69347.1"/>
    </source>
</evidence>